<dbReference type="PANTHER" id="PTHR42648">
    <property type="entry name" value="TRANSPOSASE, PUTATIVE-RELATED"/>
    <property type="match status" value="1"/>
</dbReference>
<evidence type="ECO:0000256" key="7">
    <source>
        <dbReference type="ARBA" id="ARBA00022723"/>
    </source>
</evidence>
<evidence type="ECO:0000256" key="20">
    <source>
        <dbReference type="ARBA" id="ARBA00049244"/>
    </source>
</evidence>
<dbReference type="Proteomes" id="UP000037035">
    <property type="component" value="Unassembled WGS sequence"/>
</dbReference>
<dbReference type="GO" id="GO:0006310">
    <property type="term" value="P:DNA recombination"/>
    <property type="evidence" value="ECO:0007669"/>
    <property type="project" value="UniProtKB-KW"/>
</dbReference>
<keyword evidence="3" id="KW-1188">Viral release from host cell</keyword>
<dbReference type="EMBL" id="LAVV01010279">
    <property type="protein sequence ID" value="KNZ49293.1"/>
    <property type="molecule type" value="Genomic_DNA"/>
</dbReference>
<keyword evidence="10" id="KW-0378">Hydrolase</keyword>
<evidence type="ECO:0000256" key="21">
    <source>
        <dbReference type="SAM" id="MobiDB-lite"/>
    </source>
</evidence>
<name>A0A0L6UL86_9BASI</name>
<keyword evidence="2" id="KW-0815">Transposition</keyword>
<dbReference type="PANTHER" id="PTHR42648:SF11">
    <property type="entry name" value="TRANSPOSON TY4-P GAG-POL POLYPROTEIN"/>
    <property type="match status" value="1"/>
</dbReference>
<evidence type="ECO:0000256" key="5">
    <source>
        <dbReference type="ARBA" id="ARBA00022695"/>
    </source>
</evidence>
<dbReference type="GO" id="GO:0006508">
    <property type="term" value="P:proteolysis"/>
    <property type="evidence" value="ECO:0007669"/>
    <property type="project" value="UniProtKB-KW"/>
</dbReference>
<evidence type="ECO:0000256" key="12">
    <source>
        <dbReference type="ARBA" id="ARBA00022842"/>
    </source>
</evidence>
<dbReference type="GO" id="GO:0008233">
    <property type="term" value="F:peptidase activity"/>
    <property type="evidence" value="ECO:0007669"/>
    <property type="project" value="UniProtKB-KW"/>
</dbReference>
<dbReference type="GO" id="GO:0003964">
    <property type="term" value="F:RNA-directed DNA polymerase activity"/>
    <property type="evidence" value="ECO:0007669"/>
    <property type="project" value="UniProtKB-KW"/>
</dbReference>
<dbReference type="InterPro" id="IPR036397">
    <property type="entry name" value="RNaseH_sf"/>
</dbReference>
<gene>
    <name evidence="23" type="ORF">VP01_5102g1</name>
</gene>
<keyword evidence="6" id="KW-0540">Nuclease</keyword>
<dbReference type="InterPro" id="IPR054722">
    <property type="entry name" value="PolX-like_BBD"/>
</dbReference>
<evidence type="ECO:0000259" key="22">
    <source>
        <dbReference type="PROSITE" id="PS50994"/>
    </source>
</evidence>
<comment type="catalytic activity">
    <reaction evidence="20">
        <text>DNA(n) + a 2'-deoxyribonucleoside 5'-triphosphate = DNA(n+1) + diphosphate</text>
        <dbReference type="Rhea" id="RHEA:22508"/>
        <dbReference type="Rhea" id="RHEA-COMP:17339"/>
        <dbReference type="Rhea" id="RHEA-COMP:17340"/>
        <dbReference type="ChEBI" id="CHEBI:33019"/>
        <dbReference type="ChEBI" id="CHEBI:61560"/>
        <dbReference type="ChEBI" id="CHEBI:173112"/>
        <dbReference type="EC" id="2.7.7.7"/>
    </reaction>
</comment>
<evidence type="ECO:0000256" key="19">
    <source>
        <dbReference type="ARBA" id="ARBA00048173"/>
    </source>
</evidence>
<feature type="domain" description="Integrase catalytic" evidence="22">
    <location>
        <begin position="215"/>
        <end position="299"/>
    </location>
</feature>
<feature type="non-terminal residue" evidence="23">
    <location>
        <position position="549"/>
    </location>
</feature>
<keyword evidence="13" id="KW-0694">RNA-binding</keyword>
<keyword evidence="4" id="KW-0645">Protease</keyword>
<dbReference type="STRING" id="27349.A0A0L6UL86"/>
<dbReference type="GO" id="GO:0003887">
    <property type="term" value="F:DNA-directed DNA polymerase activity"/>
    <property type="evidence" value="ECO:0007669"/>
    <property type="project" value="UniProtKB-KW"/>
</dbReference>
<evidence type="ECO:0000256" key="8">
    <source>
        <dbReference type="ARBA" id="ARBA00022741"/>
    </source>
</evidence>
<dbReference type="GO" id="GO:0032196">
    <property type="term" value="P:transposition"/>
    <property type="evidence" value="ECO:0007669"/>
    <property type="project" value="UniProtKB-KW"/>
</dbReference>
<accession>A0A0L6UL86</accession>
<dbReference type="PROSITE" id="PS50994">
    <property type="entry name" value="INTEGRASE"/>
    <property type="match status" value="1"/>
</dbReference>
<evidence type="ECO:0000256" key="16">
    <source>
        <dbReference type="ARBA" id="ARBA00022932"/>
    </source>
</evidence>
<dbReference type="OrthoDB" id="4095857at2759"/>
<dbReference type="VEuPathDB" id="FungiDB:VP01_5102g1"/>
<evidence type="ECO:0000256" key="14">
    <source>
        <dbReference type="ARBA" id="ARBA00022908"/>
    </source>
</evidence>
<organism evidence="23 24">
    <name type="scientific">Puccinia sorghi</name>
    <dbReference type="NCBI Taxonomy" id="27349"/>
    <lineage>
        <taxon>Eukaryota</taxon>
        <taxon>Fungi</taxon>
        <taxon>Dikarya</taxon>
        <taxon>Basidiomycota</taxon>
        <taxon>Pucciniomycotina</taxon>
        <taxon>Pucciniomycetes</taxon>
        <taxon>Pucciniales</taxon>
        <taxon>Pucciniaceae</taxon>
        <taxon>Puccinia</taxon>
    </lineage>
</organism>
<evidence type="ECO:0000256" key="4">
    <source>
        <dbReference type="ARBA" id="ARBA00022670"/>
    </source>
</evidence>
<evidence type="ECO:0000256" key="3">
    <source>
        <dbReference type="ARBA" id="ARBA00022612"/>
    </source>
</evidence>
<dbReference type="GO" id="GO:0046872">
    <property type="term" value="F:metal ion binding"/>
    <property type="evidence" value="ECO:0007669"/>
    <property type="project" value="UniProtKB-KW"/>
</dbReference>
<evidence type="ECO:0000256" key="6">
    <source>
        <dbReference type="ARBA" id="ARBA00022722"/>
    </source>
</evidence>
<keyword evidence="7" id="KW-0479">Metal-binding</keyword>
<keyword evidence="16" id="KW-0239">DNA-directed DNA polymerase</keyword>
<comment type="catalytic activity">
    <reaction evidence="19">
        <text>DNA(n) + a 2'-deoxyribonucleoside 5'-triphosphate = DNA(n+1) + diphosphate</text>
        <dbReference type="Rhea" id="RHEA:22508"/>
        <dbReference type="Rhea" id="RHEA-COMP:17339"/>
        <dbReference type="Rhea" id="RHEA-COMP:17340"/>
        <dbReference type="ChEBI" id="CHEBI:33019"/>
        <dbReference type="ChEBI" id="CHEBI:61560"/>
        <dbReference type="ChEBI" id="CHEBI:173112"/>
        <dbReference type="EC" id="2.7.7.49"/>
    </reaction>
</comment>
<evidence type="ECO:0000256" key="1">
    <source>
        <dbReference type="ARBA" id="ARBA00002180"/>
    </source>
</evidence>
<evidence type="ECO:0000256" key="2">
    <source>
        <dbReference type="ARBA" id="ARBA00022578"/>
    </source>
</evidence>
<keyword evidence="14" id="KW-0229">DNA integration</keyword>
<feature type="compositionally biased region" description="Polar residues" evidence="21">
    <location>
        <begin position="470"/>
        <end position="489"/>
    </location>
</feature>
<evidence type="ECO:0000256" key="15">
    <source>
        <dbReference type="ARBA" id="ARBA00022918"/>
    </source>
</evidence>
<evidence type="ECO:0000313" key="23">
    <source>
        <dbReference type="EMBL" id="KNZ49293.1"/>
    </source>
</evidence>
<evidence type="ECO:0000313" key="24">
    <source>
        <dbReference type="Proteomes" id="UP000037035"/>
    </source>
</evidence>
<keyword evidence="11" id="KW-0067">ATP-binding</keyword>
<dbReference type="SUPFAM" id="SSF53098">
    <property type="entry name" value="Ribonuclease H-like"/>
    <property type="match status" value="1"/>
</dbReference>
<keyword evidence="24" id="KW-1185">Reference proteome</keyword>
<keyword evidence="16" id="KW-0808">Transferase</keyword>
<evidence type="ECO:0000256" key="11">
    <source>
        <dbReference type="ARBA" id="ARBA00022840"/>
    </source>
</evidence>
<dbReference type="GO" id="GO:0004519">
    <property type="term" value="F:endonuclease activity"/>
    <property type="evidence" value="ECO:0007669"/>
    <property type="project" value="UniProtKB-KW"/>
</dbReference>
<sequence length="549" mass="61864">WKASKEKEKTNYFMSLLTLWIKSGDQKSRIILDSGALAHIFNDRRFFEHLEEGEFNVIKTVKQDATFPIKGKGTVRLTWGKSSITLDNCLFVPDIVINLISAGKLDSKGCILHSARSRFTVSKNGKPDLKGSINNGLYSVNNPSSIGPDKLPLINMTSPKESLQEIHEKYGHASIQRIGTLLDDSFSSTERDSFECKSCVLAKITKQPFNAESAIANKPFERIHLDLIGPIKPESSLKHQFILTVVDNHSGYLAGFPLVHKDDTTDILINLLKTEQMRRGYFPSLICSDGGGEFMGNRLVSRAERANRTIIESMRATLTCSKIPKRFWHKILKSCCLSLNQIQKRGQLSTPWEVIHGKSFPKNLLRPIGTPAIIFNLTRSKGRKFNPKGEEGRLIGFNVSLQSFRLVTQSGRVVETKHVRFLKMETSNLNLELDDNLLVGVESQSEEIPPTANPAPPLDHRENNDVDQEGSGTSLEEDSVSNSDIENQLTQRDPMPQPQPPTTTRTLRDRSLLKPPTRYGFHHYYEPNTFESAIRCNDAKHWKQAIEKE</sequence>
<keyword evidence="17" id="KW-0917">Virion maturation</keyword>
<evidence type="ECO:0000256" key="18">
    <source>
        <dbReference type="ARBA" id="ARBA00023172"/>
    </source>
</evidence>
<evidence type="ECO:0000256" key="17">
    <source>
        <dbReference type="ARBA" id="ARBA00023113"/>
    </source>
</evidence>
<keyword evidence="18" id="KW-0233">DNA recombination</keyword>
<dbReference type="InterPro" id="IPR012337">
    <property type="entry name" value="RNaseH-like_sf"/>
</dbReference>
<dbReference type="GO" id="GO:0005634">
    <property type="term" value="C:nucleus"/>
    <property type="evidence" value="ECO:0007669"/>
    <property type="project" value="UniProtKB-ARBA"/>
</dbReference>
<evidence type="ECO:0000256" key="13">
    <source>
        <dbReference type="ARBA" id="ARBA00022884"/>
    </source>
</evidence>
<reference evidence="23 24" key="1">
    <citation type="submission" date="2015-08" db="EMBL/GenBank/DDBJ databases">
        <title>Next Generation Sequencing and Analysis of the Genome of Puccinia sorghi L Schw, the Causal Agent of Maize Common Rust.</title>
        <authorList>
            <person name="Rochi L."/>
            <person name="Burguener G."/>
            <person name="Darino M."/>
            <person name="Turjanski A."/>
            <person name="Kreff E."/>
            <person name="Dieguez M.J."/>
            <person name="Sacco F."/>
        </authorList>
    </citation>
    <scope>NUCLEOTIDE SEQUENCE [LARGE SCALE GENOMIC DNA]</scope>
    <source>
        <strain evidence="23 24">RO10H11247</strain>
    </source>
</reference>
<keyword evidence="8" id="KW-0547">Nucleotide-binding</keyword>
<proteinExistence type="predicted"/>
<comment type="caution">
    <text evidence="23">The sequence shown here is derived from an EMBL/GenBank/DDBJ whole genome shotgun (WGS) entry which is preliminary data.</text>
</comment>
<dbReference type="Gene3D" id="3.30.420.10">
    <property type="entry name" value="Ribonuclease H-like superfamily/Ribonuclease H"/>
    <property type="match status" value="1"/>
</dbReference>
<keyword evidence="9" id="KW-0255">Endonuclease</keyword>
<keyword evidence="12" id="KW-0460">Magnesium</keyword>
<dbReference type="GO" id="GO:0005524">
    <property type="term" value="F:ATP binding"/>
    <property type="evidence" value="ECO:0007669"/>
    <property type="project" value="UniProtKB-KW"/>
</dbReference>
<dbReference type="InterPro" id="IPR039537">
    <property type="entry name" value="Retrotran_Ty1/copia-like"/>
</dbReference>
<keyword evidence="5" id="KW-0548">Nucleotidyltransferase</keyword>
<evidence type="ECO:0000256" key="10">
    <source>
        <dbReference type="ARBA" id="ARBA00022801"/>
    </source>
</evidence>
<dbReference type="GO" id="GO:0003723">
    <property type="term" value="F:RNA binding"/>
    <property type="evidence" value="ECO:0007669"/>
    <property type="project" value="UniProtKB-KW"/>
</dbReference>
<comment type="function">
    <text evidence="1">The aspartyl protease (PR) mediates the proteolytic cleavages of the Gag and Gag-Pol polyproteins after assembly of the VLP.</text>
</comment>
<feature type="non-terminal residue" evidence="23">
    <location>
        <position position="1"/>
    </location>
</feature>
<dbReference type="AlphaFoldDB" id="A0A0L6UL86"/>
<protein>
    <recommendedName>
        <fullName evidence="22">Integrase catalytic domain-containing protein</fullName>
    </recommendedName>
</protein>
<dbReference type="GO" id="GO:0015074">
    <property type="term" value="P:DNA integration"/>
    <property type="evidence" value="ECO:0007669"/>
    <property type="project" value="UniProtKB-KW"/>
</dbReference>
<dbReference type="InterPro" id="IPR001584">
    <property type="entry name" value="Integrase_cat-core"/>
</dbReference>
<feature type="region of interest" description="Disordered" evidence="21">
    <location>
        <begin position="443"/>
        <end position="519"/>
    </location>
</feature>
<keyword evidence="15" id="KW-0695">RNA-directed DNA polymerase</keyword>
<dbReference type="Pfam" id="PF22936">
    <property type="entry name" value="Pol_BBD"/>
    <property type="match status" value="1"/>
</dbReference>
<evidence type="ECO:0000256" key="9">
    <source>
        <dbReference type="ARBA" id="ARBA00022759"/>
    </source>
</evidence>